<keyword evidence="1" id="KW-0472">Membrane</keyword>
<keyword evidence="3" id="KW-1185">Reference proteome</keyword>
<dbReference type="RefSeq" id="WP_115866306.1">
    <property type="nucleotide sequence ID" value="NZ_QREG01000001.1"/>
</dbReference>
<protein>
    <submittedName>
        <fullName evidence="2">Uncharacterized protein</fullName>
    </submittedName>
</protein>
<feature type="transmembrane region" description="Helical" evidence="1">
    <location>
        <begin position="12"/>
        <end position="34"/>
    </location>
</feature>
<evidence type="ECO:0000313" key="3">
    <source>
        <dbReference type="Proteomes" id="UP000256779"/>
    </source>
</evidence>
<feature type="transmembrane region" description="Helical" evidence="1">
    <location>
        <begin position="123"/>
        <end position="142"/>
    </location>
</feature>
<accession>A0A3D9LGS9</accession>
<organism evidence="2 3">
    <name type="scientific">Marinoscillum furvescens DSM 4134</name>
    <dbReference type="NCBI Taxonomy" id="1122208"/>
    <lineage>
        <taxon>Bacteria</taxon>
        <taxon>Pseudomonadati</taxon>
        <taxon>Bacteroidota</taxon>
        <taxon>Cytophagia</taxon>
        <taxon>Cytophagales</taxon>
        <taxon>Reichenbachiellaceae</taxon>
        <taxon>Marinoscillum</taxon>
    </lineage>
</organism>
<dbReference type="Proteomes" id="UP000256779">
    <property type="component" value="Unassembled WGS sequence"/>
</dbReference>
<reference evidence="2 3" key="1">
    <citation type="submission" date="2018-07" db="EMBL/GenBank/DDBJ databases">
        <title>Genomic Encyclopedia of Type Strains, Phase IV (KMG-IV): sequencing the most valuable type-strain genomes for metagenomic binning, comparative biology and taxonomic classification.</title>
        <authorList>
            <person name="Goeker M."/>
        </authorList>
    </citation>
    <scope>NUCLEOTIDE SEQUENCE [LARGE SCALE GENOMIC DNA]</scope>
    <source>
        <strain evidence="2 3">DSM 4134</strain>
    </source>
</reference>
<evidence type="ECO:0000256" key="1">
    <source>
        <dbReference type="SAM" id="Phobius"/>
    </source>
</evidence>
<gene>
    <name evidence="2" type="ORF">C7460_101326</name>
</gene>
<sequence length="163" mass="18489">MSQSYNNWEQYYHQVNVVFHGVIAASLIPFAYAFLETQKQFPDAPMVEGELLTVVKFALVVLAGGLLALAQMQRPKLIAKVREVDGLQPRLKAYLRKMLIYYMVLETAAVVAFVGLLVSKDQLFSLIYVVVIFTFSLTRPTFDRIARETGIPEKELKEWGKGN</sequence>
<dbReference type="EMBL" id="QREG01000001">
    <property type="protein sequence ID" value="REE05807.1"/>
    <property type="molecule type" value="Genomic_DNA"/>
</dbReference>
<feature type="transmembrane region" description="Helical" evidence="1">
    <location>
        <begin position="99"/>
        <end position="117"/>
    </location>
</feature>
<proteinExistence type="predicted"/>
<comment type="caution">
    <text evidence="2">The sequence shown here is derived from an EMBL/GenBank/DDBJ whole genome shotgun (WGS) entry which is preliminary data.</text>
</comment>
<dbReference type="AlphaFoldDB" id="A0A3D9LGS9"/>
<keyword evidence="1" id="KW-0812">Transmembrane</keyword>
<feature type="transmembrane region" description="Helical" evidence="1">
    <location>
        <begin position="54"/>
        <end position="72"/>
    </location>
</feature>
<name>A0A3D9LGS9_MARFU</name>
<evidence type="ECO:0000313" key="2">
    <source>
        <dbReference type="EMBL" id="REE05807.1"/>
    </source>
</evidence>
<keyword evidence="1" id="KW-1133">Transmembrane helix</keyword>